<keyword evidence="2" id="KW-1185">Reference proteome</keyword>
<comment type="caution">
    <text evidence="1">The sequence shown here is derived from an EMBL/GenBank/DDBJ whole genome shotgun (WGS) entry which is preliminary data.</text>
</comment>
<evidence type="ECO:0000313" key="1">
    <source>
        <dbReference type="EMBL" id="TXL65525.1"/>
    </source>
</evidence>
<dbReference type="Proteomes" id="UP000321548">
    <property type="component" value="Unassembled WGS sequence"/>
</dbReference>
<reference evidence="1 2" key="1">
    <citation type="submission" date="2019-06" db="EMBL/GenBank/DDBJ databases">
        <title>Quisquiliibacterium sp. nov., isolated from a maize field.</title>
        <authorList>
            <person name="Lin S.-Y."/>
            <person name="Tsai C.-F."/>
            <person name="Young C.-C."/>
        </authorList>
    </citation>
    <scope>NUCLEOTIDE SEQUENCE [LARGE SCALE GENOMIC DNA]</scope>
    <source>
        <strain evidence="1 2">CC-CFT501</strain>
    </source>
</reference>
<proteinExistence type="predicted"/>
<evidence type="ECO:0000313" key="2">
    <source>
        <dbReference type="Proteomes" id="UP000321548"/>
    </source>
</evidence>
<protein>
    <submittedName>
        <fullName evidence="1">Uncharacterized protein</fullName>
    </submittedName>
</protein>
<organism evidence="1 2">
    <name type="scientific">Zeimonas arvi</name>
    <dbReference type="NCBI Taxonomy" id="2498847"/>
    <lineage>
        <taxon>Bacteria</taxon>
        <taxon>Pseudomonadati</taxon>
        <taxon>Pseudomonadota</taxon>
        <taxon>Betaproteobacteria</taxon>
        <taxon>Burkholderiales</taxon>
        <taxon>Burkholderiaceae</taxon>
        <taxon>Zeimonas</taxon>
    </lineage>
</organism>
<sequence length="569" mass="59769">MPRLAELDPAAVTGPEALQAWLAALPEDAAERLTSIGRLLVRFGHRESHVDDFVAMLEQVRLVLLPAVDECLAPLEGRQIPYGADAWRCLSDALTTMRALRTMYRRAASRMAREQAPAGAAAAASASAAPAGAASPRGDPAVDEPARRALPLIRALDLQARILATLSLHRVEPLAEDWDEFCALGRHARATGLLDAQVPDALPLVRPVTARALFVHPLLLRLAGLPERSRDDAAAAVRVASRVAAQIGFRVDAGAAKPNQWGPSIALTESWSVRLDTHRIPRILARRRELAPAGGAVRPADAAEALLADLERRWAGSADAAPAAALAPAQDRAAYGLLRFGLPRRSEPGGPGAQPPGGRAQAGYEFGRWERNTIVRLSMAAGGDAPEPGSFDPLAVAEPARFLRDPSGRILVERSLMLPPAQLGGLVALRFGGPAASGAGSRGPGAGAAAAEAPTRLGSVHSVEQLAAPGYERIRGHRVAVALWPGRALAVGLRLGAARFFDDAWLIRAEPGDAPARDTLVTAPGLAAAGGRAVLREQGHDRPIRFTAVLETGAGFERVGFAVDDVVGN</sequence>
<name>A0A5C8NW86_9BURK</name>
<dbReference type="AlphaFoldDB" id="A0A5C8NW86"/>
<dbReference type="EMBL" id="VDUY01000004">
    <property type="protein sequence ID" value="TXL65525.1"/>
    <property type="molecule type" value="Genomic_DNA"/>
</dbReference>
<dbReference type="RefSeq" id="WP_147704721.1">
    <property type="nucleotide sequence ID" value="NZ_VDUY01000004.1"/>
</dbReference>
<accession>A0A5C8NW86</accession>
<gene>
    <name evidence="1" type="ORF">FHP08_12165</name>
</gene>